<evidence type="ECO:0000313" key="19">
    <source>
        <dbReference type="EMBL" id="OAA32594.1"/>
    </source>
</evidence>
<accession>A0A166UIY9</accession>
<dbReference type="OrthoDB" id="504170at2759"/>
<dbReference type="PROSITE" id="PS00108">
    <property type="entry name" value="PROTEIN_KINASE_ST"/>
    <property type="match status" value="1"/>
</dbReference>
<feature type="region of interest" description="Disordered" evidence="16">
    <location>
        <begin position="248"/>
        <end position="293"/>
    </location>
</feature>
<keyword evidence="9 15" id="KW-0067">ATP-binding</keyword>
<evidence type="ECO:0000256" key="12">
    <source>
        <dbReference type="ARBA" id="ARBA00030237"/>
    </source>
</evidence>
<evidence type="ECO:0000259" key="17">
    <source>
        <dbReference type="PROSITE" id="PS50006"/>
    </source>
</evidence>
<feature type="region of interest" description="Disordered" evidence="16">
    <location>
        <begin position="1166"/>
        <end position="1209"/>
    </location>
</feature>
<evidence type="ECO:0000256" key="9">
    <source>
        <dbReference type="ARBA" id="ARBA00022840"/>
    </source>
</evidence>
<dbReference type="Pfam" id="PF00069">
    <property type="entry name" value="Pkinase"/>
    <property type="match status" value="1"/>
</dbReference>
<feature type="binding site" evidence="15">
    <location>
        <position position="321"/>
    </location>
    <ligand>
        <name>ATP</name>
        <dbReference type="ChEBI" id="CHEBI:30616"/>
    </ligand>
</feature>
<dbReference type="InterPro" id="IPR011009">
    <property type="entry name" value="Kinase-like_dom_sf"/>
</dbReference>
<dbReference type="SMART" id="SM00220">
    <property type="entry name" value="S_TKc"/>
    <property type="match status" value="1"/>
</dbReference>
<dbReference type="PROSITE" id="PS00107">
    <property type="entry name" value="PROTEIN_KINASE_ATP"/>
    <property type="match status" value="1"/>
</dbReference>
<evidence type="ECO:0000256" key="6">
    <source>
        <dbReference type="ARBA" id="ARBA00022679"/>
    </source>
</evidence>
<evidence type="ECO:0000256" key="10">
    <source>
        <dbReference type="ARBA" id="ARBA00022927"/>
    </source>
</evidence>
<evidence type="ECO:0000256" key="7">
    <source>
        <dbReference type="ARBA" id="ARBA00022741"/>
    </source>
</evidence>
<dbReference type="SUPFAM" id="SSF49879">
    <property type="entry name" value="SMAD/FHA domain"/>
    <property type="match status" value="1"/>
</dbReference>
<dbReference type="PANTHER" id="PTHR24348:SF22">
    <property type="entry name" value="NON-SPECIFIC SERINE_THREONINE PROTEIN KINASE"/>
    <property type="match status" value="1"/>
</dbReference>
<protein>
    <recommendedName>
        <fullName evidence="3">non-specific serine/threonine protein kinase</fullName>
        <ecNumber evidence="3">2.7.11.1</ecNumber>
    </recommendedName>
    <alternativeName>
        <fullName evidence="12">Autophagy-related protein 1</fullName>
    </alternativeName>
</protein>
<dbReference type="Gene3D" id="1.10.510.10">
    <property type="entry name" value="Transferase(Phosphotransferase) domain 1"/>
    <property type="match status" value="1"/>
</dbReference>
<gene>
    <name evidence="19" type="ORF">AAL_00059</name>
</gene>
<dbReference type="GO" id="GO:0005829">
    <property type="term" value="C:cytosol"/>
    <property type="evidence" value="ECO:0007669"/>
    <property type="project" value="TreeGrafter"/>
</dbReference>
<proteinExistence type="inferred from homology"/>
<sequence length="1209" mass="135099">MDGEEPTQATQNVLDPRRLGKQNSGFSDEDISDIICVLHPHTDSARQEVRRLALEGSPHIIGKSEADEVPPDYELEDDASRFEIDPSRNRGNHVIILKLSSQVKAPAAGFAFGRNSSRCDVVFVNDPLRRVSNIHFRIYVNEHGVVMIEDQSTNGTFVDRQLLSCRLKAHNSHPANRWVLSSGSLIRIPLHTETQDLVFLVRIPHRDEDYDRAYLAKVGQYFSRHGLLPPSSDPPRQDVRSGAVDIFRVPGGPLTRKTAGPEGSPSPRPISSERRASPHTAVQSDWKGSGKYNRTGTIGQGAFAVVYKVTSKYDGLPYAAKEIEKRRFIKNGVLDQKVENEMRIMQRVQHPRQPNIVRFIEDLDWEDRLLIIIMEYIPHGDLGKTISPPGPGPFTVEMAQILSTQLLSALDYLHARNITHRDVKPDNILIQSFEPLVVKLTDFGLSKMVDNTDPFLQTFCGTLLYCAPEVYTEYAEYDDNGVRLRGQRVRRMPGQRYNHAVDIWSLGGVVFYCLTAAPPYPVKSGISYSELLHKIMTTDLDVAPLQSRGVSDAGIDFIRCMLQRRPESRAKISDLQTHAWLASAGSTIEASQSYDEILDDEECLSQLQQLPTYADDRVSDSMSDLSNEENRPSADATEQRRLFGEIGVSALGSSGVLPADFLELRSRENLNANDLLHSQVDEAYDSAGSDTIRGRNHRAYLHNTTCIFPDQSADQLQSLVENVASQSLGGDRPSAPDSQTSPHLSYSMDLNTSKRKTTANDTSEEFDDENTPPGKPIIKRLKPEINSEGMPAEDMEDYRLLVRMPQVTRLESGRQIDLPVSKMEFWEQDQATWHLDYPEMTQLQHDAFKKAAQDGGEEFGPGKTPLWNLAMKYFPPTARLDGKATDTKPTEPDRLYEDMAGFPPTAAPGDSSQMPDTCPPDSNIVVPVQHDLASNRLLALIETHPSSCIPGIDFAIVDSLASFGRGLDNTEVFPDGHQPRVPKYAFKIMLWREGYDPSKSSSRAADQQQPWCRRGSADEASSFYFWISTKATLGIRINGCSLPSSDPKNPSSPSQHWAKIYDGDAIMIWGGQGSDQTSVVFRCVWGGSSSPRPPERSQLELASPQTAARLDFVCQKTERRIKEGAEKKRKTDEARAQWMERKRLVERERERSRVFERKRLQAVAVLNAKQAHGSRRTSPASAPATAHGGAMHRHLSRFSPDKPVSNNGR</sequence>
<dbReference type="EMBL" id="AZGY01000001">
    <property type="protein sequence ID" value="OAA32594.1"/>
    <property type="molecule type" value="Genomic_DNA"/>
</dbReference>
<dbReference type="FunFam" id="3.30.200.20:FF:000470">
    <property type="entry name" value="Serine/threonine-protein kinase RAD53"/>
    <property type="match status" value="1"/>
</dbReference>
<keyword evidence="5" id="KW-0723">Serine/threonine-protein kinase</keyword>
<evidence type="ECO:0000256" key="15">
    <source>
        <dbReference type="PROSITE-ProRule" id="PRU10141"/>
    </source>
</evidence>
<dbReference type="InterPro" id="IPR000253">
    <property type="entry name" value="FHA_dom"/>
</dbReference>
<feature type="domain" description="Protein kinase" evidence="18">
    <location>
        <begin position="292"/>
        <end position="581"/>
    </location>
</feature>
<feature type="domain" description="FHA" evidence="17">
    <location>
        <begin position="110"/>
        <end position="163"/>
    </location>
</feature>
<dbReference type="InterPro" id="IPR000719">
    <property type="entry name" value="Prot_kinase_dom"/>
</dbReference>
<dbReference type="PROSITE" id="PS50006">
    <property type="entry name" value="FHA_DOMAIN"/>
    <property type="match status" value="1"/>
</dbReference>
<dbReference type="AlphaFoldDB" id="A0A166UIY9"/>
<evidence type="ECO:0000256" key="16">
    <source>
        <dbReference type="SAM" id="MobiDB-lite"/>
    </source>
</evidence>
<dbReference type="PANTHER" id="PTHR24348">
    <property type="entry name" value="SERINE/THREONINE-PROTEIN KINASE UNC-51-RELATED"/>
    <property type="match status" value="1"/>
</dbReference>
<dbReference type="EC" id="2.7.11.1" evidence="3"/>
<comment type="similarity">
    <text evidence="2">Belongs to the protein kinase superfamily. CAMK Ser/Thr protein kinase family. CHEK2 subfamily.</text>
</comment>
<dbReference type="STRING" id="1081109.A0A166UIY9"/>
<keyword evidence="8 19" id="KW-0418">Kinase</keyword>
<comment type="subcellular location">
    <subcellularLocation>
        <location evidence="1">Preautophagosomal structure membrane</location>
        <topology evidence="1">Peripheral membrane protein</topology>
    </subcellularLocation>
</comment>
<keyword evidence="10" id="KW-0653">Protein transport</keyword>
<evidence type="ECO:0000256" key="2">
    <source>
        <dbReference type="ARBA" id="ARBA00005575"/>
    </source>
</evidence>
<evidence type="ECO:0000256" key="14">
    <source>
        <dbReference type="ARBA" id="ARBA00048679"/>
    </source>
</evidence>
<evidence type="ECO:0000256" key="13">
    <source>
        <dbReference type="ARBA" id="ARBA00047899"/>
    </source>
</evidence>
<dbReference type="GO" id="GO:0004674">
    <property type="term" value="F:protein serine/threonine kinase activity"/>
    <property type="evidence" value="ECO:0007669"/>
    <property type="project" value="UniProtKB-KW"/>
</dbReference>
<dbReference type="GO" id="GO:0005524">
    <property type="term" value="F:ATP binding"/>
    <property type="evidence" value="ECO:0007669"/>
    <property type="project" value="UniProtKB-UniRule"/>
</dbReference>
<comment type="caution">
    <text evidence="19">The sequence shown here is derived from an EMBL/GenBank/DDBJ whole genome shotgun (WGS) entry which is preliminary data.</text>
</comment>
<keyword evidence="7 15" id="KW-0547">Nucleotide-binding</keyword>
<feature type="compositionally biased region" description="Basic and acidic residues" evidence="16">
    <location>
        <begin position="628"/>
        <end position="637"/>
    </location>
</feature>
<dbReference type="Gene3D" id="2.60.200.20">
    <property type="match status" value="1"/>
</dbReference>
<dbReference type="InterPro" id="IPR045269">
    <property type="entry name" value="Atg1-like"/>
</dbReference>
<feature type="region of interest" description="Disordered" evidence="16">
    <location>
        <begin position="726"/>
        <end position="779"/>
    </location>
</feature>
<dbReference type="InterPro" id="IPR008271">
    <property type="entry name" value="Ser/Thr_kinase_AS"/>
</dbReference>
<organism evidence="19 20">
    <name type="scientific">Moelleriella libera RCEF 2490</name>
    <dbReference type="NCBI Taxonomy" id="1081109"/>
    <lineage>
        <taxon>Eukaryota</taxon>
        <taxon>Fungi</taxon>
        <taxon>Dikarya</taxon>
        <taxon>Ascomycota</taxon>
        <taxon>Pezizomycotina</taxon>
        <taxon>Sordariomycetes</taxon>
        <taxon>Hypocreomycetidae</taxon>
        <taxon>Hypocreales</taxon>
        <taxon>Clavicipitaceae</taxon>
        <taxon>Moelleriella</taxon>
    </lineage>
</organism>
<evidence type="ECO:0000256" key="1">
    <source>
        <dbReference type="ARBA" id="ARBA00004623"/>
    </source>
</evidence>
<keyword evidence="20" id="KW-1185">Reference proteome</keyword>
<evidence type="ECO:0000313" key="20">
    <source>
        <dbReference type="Proteomes" id="UP000078544"/>
    </source>
</evidence>
<comment type="catalytic activity">
    <reaction evidence="13">
        <text>L-threonyl-[protein] + ATP = O-phospho-L-threonyl-[protein] + ADP + H(+)</text>
        <dbReference type="Rhea" id="RHEA:46608"/>
        <dbReference type="Rhea" id="RHEA-COMP:11060"/>
        <dbReference type="Rhea" id="RHEA-COMP:11605"/>
        <dbReference type="ChEBI" id="CHEBI:15378"/>
        <dbReference type="ChEBI" id="CHEBI:30013"/>
        <dbReference type="ChEBI" id="CHEBI:30616"/>
        <dbReference type="ChEBI" id="CHEBI:61977"/>
        <dbReference type="ChEBI" id="CHEBI:456216"/>
        <dbReference type="EC" id="2.7.11.1"/>
    </reaction>
</comment>
<dbReference type="SUPFAM" id="SSF56112">
    <property type="entry name" value="Protein kinase-like (PK-like)"/>
    <property type="match status" value="1"/>
</dbReference>
<dbReference type="SMART" id="SM00240">
    <property type="entry name" value="FHA"/>
    <property type="match status" value="1"/>
</dbReference>
<dbReference type="Proteomes" id="UP000078544">
    <property type="component" value="Unassembled WGS sequence"/>
</dbReference>
<keyword evidence="11" id="KW-0072">Autophagy</keyword>
<reference evidence="19 20" key="1">
    <citation type="journal article" date="2016" name="Genome Biol. Evol.">
        <title>Divergent and convergent evolution of fungal pathogenicity.</title>
        <authorList>
            <person name="Shang Y."/>
            <person name="Xiao G."/>
            <person name="Zheng P."/>
            <person name="Cen K."/>
            <person name="Zhan S."/>
            <person name="Wang C."/>
        </authorList>
    </citation>
    <scope>NUCLEOTIDE SEQUENCE [LARGE SCALE GENOMIC DNA]</scope>
    <source>
        <strain evidence="19 20">RCEF 2490</strain>
    </source>
</reference>
<dbReference type="GO" id="GO:0015031">
    <property type="term" value="P:protein transport"/>
    <property type="evidence" value="ECO:0007669"/>
    <property type="project" value="UniProtKB-KW"/>
</dbReference>
<name>A0A166UIY9_9HYPO</name>
<feature type="compositionally biased region" description="Polar residues" evidence="16">
    <location>
        <begin position="736"/>
        <end position="751"/>
    </location>
</feature>
<evidence type="ECO:0000256" key="4">
    <source>
        <dbReference type="ARBA" id="ARBA00022448"/>
    </source>
</evidence>
<evidence type="ECO:0000256" key="3">
    <source>
        <dbReference type="ARBA" id="ARBA00012513"/>
    </source>
</evidence>
<evidence type="ECO:0000256" key="5">
    <source>
        <dbReference type="ARBA" id="ARBA00022527"/>
    </source>
</evidence>
<keyword evidence="4" id="KW-0813">Transport</keyword>
<keyword evidence="6" id="KW-0808">Transferase</keyword>
<dbReference type="InterPro" id="IPR008984">
    <property type="entry name" value="SMAD_FHA_dom_sf"/>
</dbReference>
<dbReference type="InterPro" id="IPR017441">
    <property type="entry name" value="Protein_kinase_ATP_BS"/>
</dbReference>
<comment type="catalytic activity">
    <reaction evidence="14">
        <text>L-seryl-[protein] + ATP = O-phospho-L-seryl-[protein] + ADP + H(+)</text>
        <dbReference type="Rhea" id="RHEA:17989"/>
        <dbReference type="Rhea" id="RHEA-COMP:9863"/>
        <dbReference type="Rhea" id="RHEA-COMP:11604"/>
        <dbReference type="ChEBI" id="CHEBI:15378"/>
        <dbReference type="ChEBI" id="CHEBI:29999"/>
        <dbReference type="ChEBI" id="CHEBI:30616"/>
        <dbReference type="ChEBI" id="CHEBI:83421"/>
        <dbReference type="ChEBI" id="CHEBI:456216"/>
        <dbReference type="EC" id="2.7.11.1"/>
    </reaction>
</comment>
<feature type="region of interest" description="Disordered" evidence="16">
    <location>
        <begin position="616"/>
        <end position="637"/>
    </location>
</feature>
<evidence type="ECO:0000256" key="8">
    <source>
        <dbReference type="ARBA" id="ARBA00022777"/>
    </source>
</evidence>
<dbReference type="GO" id="GO:0010506">
    <property type="term" value="P:regulation of autophagy"/>
    <property type="evidence" value="ECO:0007669"/>
    <property type="project" value="InterPro"/>
</dbReference>
<feature type="region of interest" description="Disordered" evidence="16">
    <location>
        <begin position="1"/>
        <end position="26"/>
    </location>
</feature>
<dbReference type="PROSITE" id="PS50011">
    <property type="entry name" value="PROTEIN_KINASE_DOM"/>
    <property type="match status" value="1"/>
</dbReference>
<dbReference type="Pfam" id="PF00498">
    <property type="entry name" value="FHA"/>
    <property type="match status" value="1"/>
</dbReference>
<dbReference type="GO" id="GO:0005776">
    <property type="term" value="C:autophagosome"/>
    <property type="evidence" value="ECO:0007669"/>
    <property type="project" value="TreeGrafter"/>
</dbReference>
<dbReference type="GO" id="GO:0000045">
    <property type="term" value="P:autophagosome assembly"/>
    <property type="evidence" value="ECO:0007669"/>
    <property type="project" value="TreeGrafter"/>
</dbReference>
<dbReference type="GO" id="GO:0034045">
    <property type="term" value="C:phagophore assembly site membrane"/>
    <property type="evidence" value="ECO:0007669"/>
    <property type="project" value="UniProtKB-SubCell"/>
</dbReference>
<evidence type="ECO:0000259" key="18">
    <source>
        <dbReference type="PROSITE" id="PS50011"/>
    </source>
</evidence>
<evidence type="ECO:0000256" key="11">
    <source>
        <dbReference type="ARBA" id="ARBA00023006"/>
    </source>
</evidence>